<dbReference type="AlphaFoldDB" id="A0AAV7W417"/>
<reference evidence="2" key="1">
    <citation type="journal article" date="2022" name="bioRxiv">
        <title>Sequencing and chromosome-scale assembly of the giantPleurodeles waltlgenome.</title>
        <authorList>
            <person name="Brown T."/>
            <person name="Elewa A."/>
            <person name="Iarovenko S."/>
            <person name="Subramanian E."/>
            <person name="Araus A.J."/>
            <person name="Petzold A."/>
            <person name="Susuki M."/>
            <person name="Suzuki K.-i.T."/>
            <person name="Hayashi T."/>
            <person name="Toyoda A."/>
            <person name="Oliveira C."/>
            <person name="Osipova E."/>
            <person name="Leigh N.D."/>
            <person name="Simon A."/>
            <person name="Yun M.H."/>
        </authorList>
    </citation>
    <scope>NUCLEOTIDE SEQUENCE</scope>
    <source>
        <strain evidence="2">20211129_DDA</strain>
        <tissue evidence="2">Liver</tissue>
    </source>
</reference>
<keyword evidence="3" id="KW-1185">Reference proteome</keyword>
<sequence length="179" mass="20136">MPGGKPTGKSTGRTARHPLFSEALQHSRPMTTTEGQQPTVLPHTMAKPEQETTMEHILQKITAIGQGIEGMDSAISLLTAKTPSMPLDIVNFQSRVTELEQRGTIMEDHLNTGQDRDQELLYLRSKLVDLEARSRRNNVHFLGFPEQLEGTDIQDFLRKVLPTLTNKTFDSPLELQRAY</sequence>
<dbReference type="Gene3D" id="3.30.70.1820">
    <property type="entry name" value="L1 transposable element, RRM domain"/>
    <property type="match status" value="1"/>
</dbReference>
<comment type="caution">
    <text evidence="2">The sequence shown here is derived from an EMBL/GenBank/DDBJ whole genome shotgun (WGS) entry which is preliminary data.</text>
</comment>
<name>A0AAV7W417_PLEWA</name>
<feature type="compositionally biased region" description="Polar residues" evidence="1">
    <location>
        <begin position="28"/>
        <end position="39"/>
    </location>
</feature>
<protein>
    <submittedName>
        <fullName evidence="2">Uncharacterized protein</fullName>
    </submittedName>
</protein>
<proteinExistence type="predicted"/>
<dbReference type="EMBL" id="JANPWB010000002">
    <property type="protein sequence ID" value="KAJ1207610.1"/>
    <property type="molecule type" value="Genomic_DNA"/>
</dbReference>
<feature type="region of interest" description="Disordered" evidence="1">
    <location>
        <begin position="1"/>
        <end position="42"/>
    </location>
</feature>
<dbReference type="Proteomes" id="UP001066276">
    <property type="component" value="Chromosome 1_2"/>
</dbReference>
<accession>A0AAV7W417</accession>
<gene>
    <name evidence="2" type="ORF">NDU88_003000</name>
</gene>
<evidence type="ECO:0000313" key="3">
    <source>
        <dbReference type="Proteomes" id="UP001066276"/>
    </source>
</evidence>
<evidence type="ECO:0000313" key="2">
    <source>
        <dbReference type="EMBL" id="KAJ1207610.1"/>
    </source>
</evidence>
<evidence type="ECO:0000256" key="1">
    <source>
        <dbReference type="SAM" id="MobiDB-lite"/>
    </source>
</evidence>
<organism evidence="2 3">
    <name type="scientific">Pleurodeles waltl</name>
    <name type="common">Iberian ribbed newt</name>
    <dbReference type="NCBI Taxonomy" id="8319"/>
    <lineage>
        <taxon>Eukaryota</taxon>
        <taxon>Metazoa</taxon>
        <taxon>Chordata</taxon>
        <taxon>Craniata</taxon>
        <taxon>Vertebrata</taxon>
        <taxon>Euteleostomi</taxon>
        <taxon>Amphibia</taxon>
        <taxon>Batrachia</taxon>
        <taxon>Caudata</taxon>
        <taxon>Salamandroidea</taxon>
        <taxon>Salamandridae</taxon>
        <taxon>Pleurodelinae</taxon>
        <taxon>Pleurodeles</taxon>
    </lineage>
</organism>